<evidence type="ECO:0008006" key="11">
    <source>
        <dbReference type="Google" id="ProtNLM"/>
    </source>
</evidence>
<dbReference type="InterPro" id="IPR014014">
    <property type="entry name" value="RNA_helicase_DEAD_Q_motif"/>
</dbReference>
<dbReference type="Gene3D" id="3.40.50.300">
    <property type="entry name" value="P-loop containing nucleotide triphosphate hydrolases"/>
    <property type="match status" value="2"/>
</dbReference>
<feature type="compositionally biased region" description="Polar residues" evidence="6">
    <location>
        <begin position="264"/>
        <end position="318"/>
    </location>
</feature>
<feature type="compositionally biased region" description="Basic and acidic residues" evidence="6">
    <location>
        <begin position="653"/>
        <end position="669"/>
    </location>
</feature>
<feature type="domain" description="Helicase C-terminal" evidence="7">
    <location>
        <begin position="1208"/>
        <end position="1348"/>
    </location>
</feature>
<feature type="compositionally biased region" description="Polar residues" evidence="6">
    <location>
        <begin position="548"/>
        <end position="571"/>
    </location>
</feature>
<dbReference type="GO" id="GO:0003724">
    <property type="term" value="F:RNA helicase activity"/>
    <property type="evidence" value="ECO:0007669"/>
    <property type="project" value="InterPro"/>
</dbReference>
<accession>A0A9P3HGG5</accession>
<feature type="compositionally biased region" description="Acidic residues" evidence="6">
    <location>
        <begin position="1186"/>
        <end position="1198"/>
    </location>
</feature>
<dbReference type="InterPro" id="IPR001650">
    <property type="entry name" value="Helicase_C-like"/>
</dbReference>
<gene>
    <name evidence="9" type="ORF">EMPS_08633</name>
</gene>
<feature type="compositionally biased region" description="Polar residues" evidence="6">
    <location>
        <begin position="471"/>
        <end position="483"/>
    </location>
</feature>
<keyword evidence="4" id="KW-0067">ATP-binding</keyword>
<dbReference type="Proteomes" id="UP000827284">
    <property type="component" value="Unassembled WGS sequence"/>
</dbReference>
<feature type="compositionally biased region" description="Basic and acidic residues" evidence="6">
    <location>
        <begin position="724"/>
        <end position="777"/>
    </location>
</feature>
<evidence type="ECO:0000256" key="1">
    <source>
        <dbReference type="ARBA" id="ARBA00022741"/>
    </source>
</evidence>
<sequence length="1348" mass="146038">MDSNEAPSPAPAAPAPSAKMSTVPDAKPDVDKQNIKSSNNRNSNNNNAQSPSRPSNPRWNPSSGSPALKGAGAGAGTTKPSGPSGHANENANQDSSKTQSHQRAADSDKPSDTSSAGKEKKSAGSEHGPAQESQRNSSEPTPSSSYNHHPNSSHPSRGGRGRGSRGGGSSFTQGGSDRPSESTNDHSSKPLDSASRFAASSGGGGRGRGGYTSGYSSRGRGGSNGSFSGRGDVRLSEGEDSIRGRKFDRRPPSSSHRSAHPDSTDSMTTKLEPSSSSYVTSGDASNIVGNSNIEKSAKDSTSTQAVPSEQRSSGTTGVSEFKRAQQMVTRSPRSPRSPRRGFERGADARNGLSEHATPETTSVSAATPRTTTESQDLPKTASAPTDATSTSEQSAGKQKPDLTVTPSSATIVEGASTDSPSQSAPATPPKKRKQTRKNRKNDDEVSSTVSAGSGKDNADLTTAAPTAAGQRGNQAQPNASSLRAHSKEPSGADTNAKKESTDGTWVPKSKTTRPQPRENSGISPGYLGKNPIPNYQRPHTQDSRRASEVTQGAVSGDAVSTATTDMATSTQRSKKKAPKDDTPILLQSGWGEPHEALVASTVESGGWGETVNPALRWGEEVPWDSHVGNVPPPDSDWAKESPADTSQRHNRQTPREGRESLNARRDKLGSGDQTLSRPSRERNDYGAGRDGPGPSRGSAVTGDARFSRATQPSGETHQQRRIGRYQEERTNGDASVSEERPTADSVPPKDARSSLDKRNERLALQRGPHPKERRPSRSDLQNQQSGDATTLEAVGKERADDEVTTNNTTRSGPGAPQAVPAAANEPATGSVSQRHSQSKEGFSQKSSDIRLDPRYNPNSDRESTGFSSSRPSYSRSGSSFTSYQQRSQSSSSIVSQDANQQRGSIPGRSKLGNASEPKLRTPQRPPLFSTSLKCQMSWEEMGLKPCVLESIQRAGLERPSNIQKLMMKPFTEGRDVLAQSQSQRDRTNTLGMALLQKLSSSAESDKRCKAIVICSDGTDPARVFKDLSLWFESSPDLRCLFLEDASGDILADPEQAKQVVVTTLGPLMEVLNKNLMQMSAVETVMISMRSDELVGFDAFKRFWALLPRGAQVVLMTGLIQPKIQTIKDHNFRSDAAVVRADELTLQWSEHYYVDLQESSAEQKERLRRERKRLGSNAPDWKREQEREEEGGSQNAEDEKDTYDRRWEILINLLTKNPDISHIVIITQSQSMTQALTDQLKEQNFPVLSIWSMADKTAVVKQFNEPERCILVLESALMENLDLDHYSLLVNYEMPKRALHYISSFGPFGRSGLRTMMINFCVTQDRIQRLLLEEIESMYDIRIQEMKLE</sequence>
<comment type="caution">
    <text evidence="9">The sequence shown here is derived from an EMBL/GenBank/DDBJ whole genome shotgun (WGS) entry which is preliminary data.</text>
</comment>
<feature type="compositionally biased region" description="Low complexity" evidence="6">
    <location>
        <begin position="813"/>
        <end position="827"/>
    </location>
</feature>
<feature type="compositionally biased region" description="Polar residues" evidence="6">
    <location>
        <begin position="829"/>
        <end position="846"/>
    </location>
</feature>
<reference evidence="9" key="2">
    <citation type="journal article" date="2022" name="Microbiol. Resour. Announc.">
        <title>Whole-Genome Sequence of Entomortierella parvispora E1425, a Mucoromycotan Fungus Associated with Burkholderiaceae-Related Endosymbiotic Bacteria.</title>
        <authorList>
            <person name="Herlambang A."/>
            <person name="Guo Y."/>
            <person name="Takashima Y."/>
            <person name="Narisawa K."/>
            <person name="Ohta H."/>
            <person name="Nishizawa T."/>
        </authorList>
    </citation>
    <scope>NUCLEOTIDE SEQUENCE</scope>
    <source>
        <strain evidence="9">E1425</strain>
    </source>
</reference>
<feature type="region of interest" description="Disordered" evidence="6">
    <location>
        <begin position="1"/>
        <end position="928"/>
    </location>
</feature>
<dbReference type="InterPro" id="IPR027417">
    <property type="entry name" value="P-loop_NTPase"/>
</dbReference>
<reference evidence="9" key="1">
    <citation type="submission" date="2021-11" db="EMBL/GenBank/DDBJ databases">
        <authorList>
            <person name="Herlambang A."/>
            <person name="Guo Y."/>
            <person name="Takashima Y."/>
            <person name="Nishizawa T."/>
        </authorList>
    </citation>
    <scope>NUCLEOTIDE SEQUENCE</scope>
    <source>
        <strain evidence="9">E1425</strain>
    </source>
</reference>
<feature type="compositionally biased region" description="Polar residues" evidence="6">
    <location>
        <begin position="512"/>
        <end position="522"/>
    </location>
</feature>
<keyword evidence="2" id="KW-0378">Hydrolase</keyword>
<feature type="compositionally biased region" description="Gly residues" evidence="6">
    <location>
        <begin position="201"/>
        <end position="212"/>
    </location>
</feature>
<feature type="compositionally biased region" description="Polar residues" evidence="6">
    <location>
        <begin position="358"/>
        <end position="377"/>
    </location>
</feature>
<feature type="short sequence motif" description="Q motif" evidence="5">
    <location>
        <begin position="936"/>
        <end position="964"/>
    </location>
</feature>
<feature type="compositionally biased region" description="Basic and acidic residues" evidence="6">
    <location>
        <begin position="178"/>
        <end position="189"/>
    </location>
</feature>
<dbReference type="PANTHER" id="PTHR47958">
    <property type="entry name" value="ATP-DEPENDENT RNA HELICASE DBP3"/>
    <property type="match status" value="1"/>
</dbReference>
<evidence type="ECO:0000256" key="2">
    <source>
        <dbReference type="ARBA" id="ARBA00022801"/>
    </source>
</evidence>
<dbReference type="PROSITE" id="PS51195">
    <property type="entry name" value="Q_MOTIF"/>
    <property type="match status" value="1"/>
</dbReference>
<feature type="compositionally biased region" description="Polar residues" evidence="6">
    <location>
        <begin position="778"/>
        <end position="788"/>
    </location>
</feature>
<feature type="compositionally biased region" description="Low complexity" evidence="6">
    <location>
        <begin position="142"/>
        <end position="156"/>
    </location>
</feature>
<evidence type="ECO:0000259" key="7">
    <source>
        <dbReference type="PROSITE" id="PS51194"/>
    </source>
</evidence>
<feature type="domain" description="DEAD-box RNA helicase Q" evidence="8">
    <location>
        <begin position="936"/>
        <end position="964"/>
    </location>
</feature>
<keyword evidence="1" id="KW-0547">Nucleotide-binding</keyword>
<evidence type="ECO:0000259" key="8">
    <source>
        <dbReference type="PROSITE" id="PS51195"/>
    </source>
</evidence>
<feature type="compositionally biased region" description="Polar residues" evidence="6">
    <location>
        <begin position="131"/>
        <end position="141"/>
    </location>
</feature>
<dbReference type="SUPFAM" id="SSF52540">
    <property type="entry name" value="P-loop containing nucleoside triphosphate hydrolases"/>
    <property type="match status" value="2"/>
</dbReference>
<evidence type="ECO:0000256" key="3">
    <source>
        <dbReference type="ARBA" id="ARBA00022806"/>
    </source>
</evidence>
<evidence type="ECO:0000313" key="10">
    <source>
        <dbReference type="Proteomes" id="UP000827284"/>
    </source>
</evidence>
<feature type="compositionally biased region" description="Basic residues" evidence="6">
    <location>
        <begin position="429"/>
        <end position="439"/>
    </location>
</feature>
<evidence type="ECO:0000256" key="6">
    <source>
        <dbReference type="SAM" id="MobiDB-lite"/>
    </source>
</evidence>
<feature type="compositionally biased region" description="Polar residues" evidence="6">
    <location>
        <begin position="404"/>
        <end position="423"/>
    </location>
</feature>
<evidence type="ECO:0000256" key="5">
    <source>
        <dbReference type="PROSITE-ProRule" id="PRU00552"/>
    </source>
</evidence>
<keyword evidence="10" id="KW-1185">Reference proteome</keyword>
<feature type="compositionally biased region" description="Low complexity" evidence="6">
    <location>
        <begin position="380"/>
        <end position="391"/>
    </location>
</feature>
<dbReference type="PROSITE" id="PS51194">
    <property type="entry name" value="HELICASE_CTER"/>
    <property type="match status" value="1"/>
</dbReference>
<dbReference type="EMBL" id="BQFW01000012">
    <property type="protein sequence ID" value="GJJ76274.1"/>
    <property type="molecule type" value="Genomic_DNA"/>
</dbReference>
<feature type="compositionally biased region" description="Basic and acidic residues" evidence="6">
    <location>
        <begin position="847"/>
        <end position="863"/>
    </location>
</feature>
<name>A0A9P3HGG5_9FUNG</name>
<feature type="compositionally biased region" description="Low complexity" evidence="6">
    <location>
        <begin position="37"/>
        <end position="83"/>
    </location>
</feature>
<proteinExistence type="predicted"/>
<feature type="compositionally biased region" description="Low complexity" evidence="6">
    <location>
        <begin position="864"/>
        <end position="900"/>
    </location>
</feature>
<feature type="compositionally biased region" description="Basic and acidic residues" evidence="6">
    <location>
        <begin position="231"/>
        <end position="251"/>
    </location>
</feature>
<feature type="compositionally biased region" description="Basic and acidic residues" evidence="6">
    <location>
        <begin position="103"/>
        <end position="124"/>
    </location>
</feature>
<evidence type="ECO:0000256" key="4">
    <source>
        <dbReference type="ARBA" id="ARBA00022840"/>
    </source>
</evidence>
<feature type="compositionally biased region" description="Basic and acidic residues" evidence="6">
    <location>
        <begin position="485"/>
        <end position="501"/>
    </location>
</feature>
<feature type="compositionally biased region" description="Polar residues" evidence="6">
    <location>
        <begin position="87"/>
        <end position="102"/>
    </location>
</feature>
<dbReference type="GO" id="GO:0005524">
    <property type="term" value="F:ATP binding"/>
    <property type="evidence" value="ECO:0007669"/>
    <property type="project" value="UniProtKB-KW"/>
</dbReference>
<feature type="region of interest" description="Disordered" evidence="6">
    <location>
        <begin position="1166"/>
        <end position="1198"/>
    </location>
</feature>
<dbReference type="GO" id="GO:0016787">
    <property type="term" value="F:hydrolase activity"/>
    <property type="evidence" value="ECO:0007669"/>
    <property type="project" value="UniProtKB-KW"/>
</dbReference>
<organism evidence="9 10">
    <name type="scientific">Entomortierella parvispora</name>
    <dbReference type="NCBI Taxonomy" id="205924"/>
    <lineage>
        <taxon>Eukaryota</taxon>
        <taxon>Fungi</taxon>
        <taxon>Fungi incertae sedis</taxon>
        <taxon>Mucoromycota</taxon>
        <taxon>Mortierellomycotina</taxon>
        <taxon>Mortierellomycetes</taxon>
        <taxon>Mortierellales</taxon>
        <taxon>Mortierellaceae</taxon>
        <taxon>Entomortierella</taxon>
    </lineage>
</organism>
<keyword evidence="3" id="KW-0347">Helicase</keyword>
<dbReference type="OrthoDB" id="2419373at2759"/>
<evidence type="ECO:0000313" key="9">
    <source>
        <dbReference type="EMBL" id="GJJ76274.1"/>
    </source>
</evidence>
<protein>
    <recommendedName>
        <fullName evidence="11">Helicase C-terminal domain-containing protein</fullName>
    </recommendedName>
</protein>